<dbReference type="Proteomes" id="UP000011554">
    <property type="component" value="Unassembled WGS sequence"/>
</dbReference>
<keyword evidence="5" id="KW-1185">Reference proteome</keyword>
<name>M0AIL4_NATA1</name>
<keyword evidence="3" id="KW-0472">Membrane</keyword>
<dbReference type="AlphaFoldDB" id="M0AIL4"/>
<dbReference type="InterPro" id="IPR036458">
    <property type="entry name" value="Na:dicarbo_symporter_sf"/>
</dbReference>
<accession>M0AIL4</accession>
<evidence type="ECO:0000313" key="5">
    <source>
        <dbReference type="Proteomes" id="UP000011554"/>
    </source>
</evidence>
<dbReference type="SUPFAM" id="SSF118215">
    <property type="entry name" value="Proton glutamate symport protein"/>
    <property type="match status" value="1"/>
</dbReference>
<keyword evidence="1" id="KW-0812">Transmembrane</keyword>
<evidence type="ECO:0000313" key="4">
    <source>
        <dbReference type="EMBL" id="ELY98206.1"/>
    </source>
</evidence>
<comment type="caution">
    <text evidence="4">The sequence shown here is derived from an EMBL/GenBank/DDBJ whole genome shotgun (WGS) entry which is preliminary data.</text>
</comment>
<protein>
    <submittedName>
        <fullName evidence="4">Sodium:dicarboxylate symporter</fullName>
    </submittedName>
</protein>
<dbReference type="Gene3D" id="1.10.3860.10">
    <property type="entry name" value="Sodium:dicarboxylate symporter"/>
    <property type="match status" value="1"/>
</dbReference>
<reference evidence="4 5" key="1">
    <citation type="journal article" date="2014" name="PLoS Genet.">
        <title>Phylogenetically driven sequencing of extremely halophilic archaea reveals strategies for static and dynamic osmo-response.</title>
        <authorList>
            <person name="Becker E.A."/>
            <person name="Seitzer P.M."/>
            <person name="Tritt A."/>
            <person name="Larsen D."/>
            <person name="Krusor M."/>
            <person name="Yao A.I."/>
            <person name="Wu D."/>
            <person name="Madern D."/>
            <person name="Eisen J.A."/>
            <person name="Darling A.E."/>
            <person name="Facciotti M.T."/>
        </authorList>
    </citation>
    <scope>NUCLEOTIDE SEQUENCE [LARGE SCALE GENOMIC DNA]</scope>
    <source>
        <strain evidence="4 5">DSM 12278</strain>
    </source>
</reference>
<dbReference type="GO" id="GO:0015293">
    <property type="term" value="F:symporter activity"/>
    <property type="evidence" value="ECO:0007669"/>
    <property type="project" value="InterPro"/>
</dbReference>
<dbReference type="RefSeq" id="WP_006111053.1">
    <property type="nucleotide sequence ID" value="NZ_AOIO01000040.1"/>
</dbReference>
<evidence type="ECO:0000256" key="3">
    <source>
        <dbReference type="ARBA" id="ARBA00023136"/>
    </source>
</evidence>
<dbReference type="STRING" id="29540.C481_19770"/>
<sequence length="93" mass="9746">MTVGARISQGTKEALVTALAVRSSTGTHPVSMANAEKIVDFVAGIDPILDRLRTMTTISGDLAVTTVVGRWNDAVEFSAGVWNGESPTERADG</sequence>
<dbReference type="eggNOG" id="arCOG04335">
    <property type="taxonomic scope" value="Archaea"/>
</dbReference>
<organism evidence="4 5">
    <name type="scientific">Natrialba asiatica (strain ATCC 700177 / DSM 12278 / JCM 9576 / FERM P-10747 / NBRC 102637 / 172P1)</name>
    <dbReference type="NCBI Taxonomy" id="29540"/>
    <lineage>
        <taxon>Archaea</taxon>
        <taxon>Methanobacteriati</taxon>
        <taxon>Methanobacteriota</taxon>
        <taxon>Stenosarchaea group</taxon>
        <taxon>Halobacteria</taxon>
        <taxon>Halobacteriales</taxon>
        <taxon>Natrialbaceae</taxon>
        <taxon>Natrialba</taxon>
    </lineage>
</organism>
<evidence type="ECO:0000256" key="2">
    <source>
        <dbReference type="ARBA" id="ARBA00022989"/>
    </source>
</evidence>
<dbReference type="GO" id="GO:0016020">
    <property type="term" value="C:membrane"/>
    <property type="evidence" value="ECO:0007669"/>
    <property type="project" value="InterPro"/>
</dbReference>
<dbReference type="PATRIC" id="fig|29540.5.peg.4030"/>
<gene>
    <name evidence="4" type="ORF">C481_19770</name>
</gene>
<dbReference type="EMBL" id="AOIO01000040">
    <property type="protein sequence ID" value="ELY98206.1"/>
    <property type="molecule type" value="Genomic_DNA"/>
</dbReference>
<evidence type="ECO:0000256" key="1">
    <source>
        <dbReference type="ARBA" id="ARBA00022692"/>
    </source>
</evidence>
<proteinExistence type="predicted"/>
<keyword evidence="2" id="KW-1133">Transmembrane helix</keyword>